<reference evidence="4 5" key="1">
    <citation type="submission" date="2019-03" db="EMBL/GenBank/DDBJ databases">
        <title>Genomic Encyclopedia of Type Strains, Phase IV (KMG-IV): sequencing the most valuable type-strain genomes for metagenomic binning, comparative biology and taxonomic classification.</title>
        <authorList>
            <person name="Goeker M."/>
        </authorList>
    </citation>
    <scope>NUCLEOTIDE SEQUENCE [LARGE SCALE GENOMIC DNA]</scope>
    <source>
        <strain evidence="4 5">DSM 26377</strain>
    </source>
</reference>
<dbReference type="RefSeq" id="WP_246051654.1">
    <property type="nucleotide sequence ID" value="NZ_MWIN01000017.1"/>
</dbReference>
<feature type="signal peptide" evidence="2">
    <location>
        <begin position="1"/>
        <end position="20"/>
    </location>
</feature>
<dbReference type="InterPro" id="IPR054828">
    <property type="entry name" value="Vit_B12_bind_prot"/>
</dbReference>
<dbReference type="Gene3D" id="3.40.50.1980">
    <property type="entry name" value="Nitrogenase molybdenum iron protein domain"/>
    <property type="match status" value="2"/>
</dbReference>
<dbReference type="PANTHER" id="PTHR30535:SF34">
    <property type="entry name" value="MOLYBDATE-BINDING PROTEIN MOLA"/>
    <property type="match status" value="1"/>
</dbReference>
<dbReference type="AlphaFoldDB" id="A0A4R7P3S9"/>
<evidence type="ECO:0000313" key="4">
    <source>
        <dbReference type="EMBL" id="TDU28327.1"/>
    </source>
</evidence>
<protein>
    <submittedName>
        <fullName evidence="4">Iron complex transport system substrate-binding protein</fullName>
    </submittedName>
</protein>
<dbReference type="Proteomes" id="UP000295341">
    <property type="component" value="Unassembled WGS sequence"/>
</dbReference>
<dbReference type="InterPro" id="IPR050902">
    <property type="entry name" value="ABC_Transporter_SBP"/>
</dbReference>
<accession>A0A4R7P3S9</accession>
<evidence type="ECO:0000256" key="2">
    <source>
        <dbReference type="SAM" id="SignalP"/>
    </source>
</evidence>
<evidence type="ECO:0000259" key="3">
    <source>
        <dbReference type="PROSITE" id="PS50983"/>
    </source>
</evidence>
<evidence type="ECO:0000313" key="5">
    <source>
        <dbReference type="Proteomes" id="UP000295341"/>
    </source>
</evidence>
<name>A0A4R7P3S9_9GAMM</name>
<dbReference type="NCBIfam" id="NF038402">
    <property type="entry name" value="TroA_like"/>
    <property type="match status" value="1"/>
</dbReference>
<dbReference type="PROSITE" id="PS50983">
    <property type="entry name" value="FE_B12_PBP"/>
    <property type="match status" value="1"/>
</dbReference>
<feature type="domain" description="Fe/B12 periplasmic-binding" evidence="3">
    <location>
        <begin position="22"/>
        <end position="270"/>
    </location>
</feature>
<dbReference type="EMBL" id="SOBT01000009">
    <property type="protein sequence ID" value="TDU28327.1"/>
    <property type="molecule type" value="Genomic_DNA"/>
</dbReference>
<evidence type="ECO:0000256" key="1">
    <source>
        <dbReference type="ARBA" id="ARBA00022729"/>
    </source>
</evidence>
<keyword evidence="1 2" id="KW-0732">Signal</keyword>
<feature type="chain" id="PRO_5020461271" evidence="2">
    <location>
        <begin position="21"/>
        <end position="278"/>
    </location>
</feature>
<organism evidence="4 5">
    <name type="scientific">Panacagrimonas perspica</name>
    <dbReference type="NCBI Taxonomy" id="381431"/>
    <lineage>
        <taxon>Bacteria</taxon>
        <taxon>Pseudomonadati</taxon>
        <taxon>Pseudomonadota</taxon>
        <taxon>Gammaproteobacteria</taxon>
        <taxon>Nevskiales</taxon>
        <taxon>Nevskiaceae</taxon>
        <taxon>Panacagrimonas</taxon>
    </lineage>
</organism>
<proteinExistence type="predicted"/>
<dbReference type="SUPFAM" id="SSF53807">
    <property type="entry name" value="Helical backbone' metal receptor"/>
    <property type="match status" value="1"/>
</dbReference>
<dbReference type="Pfam" id="PF01497">
    <property type="entry name" value="Peripla_BP_2"/>
    <property type="match status" value="1"/>
</dbReference>
<dbReference type="InterPro" id="IPR002491">
    <property type="entry name" value="ABC_transptr_periplasmic_BD"/>
</dbReference>
<gene>
    <name evidence="4" type="ORF">DFR24_2696</name>
</gene>
<keyword evidence="5" id="KW-1185">Reference proteome</keyword>
<dbReference type="PANTHER" id="PTHR30535">
    <property type="entry name" value="VITAMIN B12-BINDING PROTEIN"/>
    <property type="match status" value="1"/>
</dbReference>
<sequence>MTGRIAIAMLVLCLALPAQAARVIALSPHLAELVCAAGACDQLVGVVKYSDYPAHVRSVPVIGDAHAANVEAVLALKPDLILSWDGGTPARTVQQLERFKLRVVPIRVNTLDDVGLALLRIGALLGTEDAACAEQSRYLERIAALRKRYANAKPISVLYQIEPDPIFTINRDSPISEALGVCGARNLFADIERLAGPVGREAVLARDPGAIVFGRQDDVDGIQRGWGRFPGMRAVRASNLIPIDADKLERAAPRMAEGIADLCEALDNARERLSRLPP</sequence>
<comment type="caution">
    <text evidence="4">The sequence shown here is derived from an EMBL/GenBank/DDBJ whole genome shotgun (WGS) entry which is preliminary data.</text>
</comment>